<dbReference type="SUPFAM" id="SSF51735">
    <property type="entry name" value="NAD(P)-binding Rossmann-fold domains"/>
    <property type="match status" value="1"/>
</dbReference>
<dbReference type="Proteomes" id="UP001147746">
    <property type="component" value="Unassembled WGS sequence"/>
</dbReference>
<dbReference type="CDD" id="cd08276">
    <property type="entry name" value="MDR7"/>
    <property type="match status" value="1"/>
</dbReference>
<dbReference type="InterPro" id="IPR011032">
    <property type="entry name" value="GroES-like_sf"/>
</dbReference>
<evidence type="ECO:0000313" key="2">
    <source>
        <dbReference type="EMBL" id="KAJ5302607.1"/>
    </source>
</evidence>
<dbReference type="Gene3D" id="3.40.50.720">
    <property type="entry name" value="NAD(P)-binding Rossmann-like Domain"/>
    <property type="match status" value="1"/>
</dbReference>
<dbReference type="Gene3D" id="3.90.180.10">
    <property type="entry name" value="Medium-chain alcohol dehydrogenases, catalytic domain"/>
    <property type="match status" value="1"/>
</dbReference>
<dbReference type="PANTHER" id="PTHR45033">
    <property type="match status" value="1"/>
</dbReference>
<dbReference type="Pfam" id="PF00107">
    <property type="entry name" value="ADH_zinc_N"/>
    <property type="match status" value="1"/>
</dbReference>
<feature type="domain" description="Enoyl reductase (ER)" evidence="1">
    <location>
        <begin position="14"/>
        <end position="339"/>
    </location>
</feature>
<sequence length="341" mass="36837">MTTYKAYRRSTNPGFQTLISVTETIPPLKPTEVLLRIHAVSLNYRDVAMMDGKYPIEVIPHGIPASDCAAEVIEIGPEVNQFKIGDHVAPIFDLNNLTATEDETRTLGGDVDGVLRQCAVFEQDVLLPLPGYLSWEEAACITCAGTTAWKALDMPRSSGTALLQGTGGVSIFALILSLASGIHPIITSSSDNKLSHALSIGPPGAISTINYTTHPNWDEEVHRLTNRGVDIVIENVGVTTISRSLSSLARRGLVSLVGFLGGFEAAQVPNLMGPTLGKSATIRGISVGSKIDQKNLCDFLSEREVSLKPLLDKRVFSFEESQDAFDYLYAAKHTGKVIIRM</sequence>
<dbReference type="AlphaFoldDB" id="A0A9W9TZT5"/>
<comment type="caution">
    <text evidence="2">The sequence shown here is derived from an EMBL/GenBank/DDBJ whole genome shotgun (WGS) entry which is preliminary data.</text>
</comment>
<proteinExistence type="predicted"/>
<organism evidence="2 3">
    <name type="scientific">Penicillium atrosanguineum</name>
    <dbReference type="NCBI Taxonomy" id="1132637"/>
    <lineage>
        <taxon>Eukaryota</taxon>
        <taxon>Fungi</taxon>
        <taxon>Dikarya</taxon>
        <taxon>Ascomycota</taxon>
        <taxon>Pezizomycotina</taxon>
        <taxon>Eurotiomycetes</taxon>
        <taxon>Eurotiomycetidae</taxon>
        <taxon>Eurotiales</taxon>
        <taxon>Aspergillaceae</taxon>
        <taxon>Penicillium</taxon>
    </lineage>
</organism>
<dbReference type="Pfam" id="PF08240">
    <property type="entry name" value="ADH_N"/>
    <property type="match status" value="1"/>
</dbReference>
<dbReference type="GO" id="GO:0016491">
    <property type="term" value="F:oxidoreductase activity"/>
    <property type="evidence" value="ECO:0007669"/>
    <property type="project" value="InterPro"/>
</dbReference>
<dbReference type="SMART" id="SM00829">
    <property type="entry name" value="PKS_ER"/>
    <property type="match status" value="1"/>
</dbReference>
<dbReference type="InterPro" id="IPR020843">
    <property type="entry name" value="ER"/>
</dbReference>
<dbReference type="OrthoDB" id="3509362at2759"/>
<evidence type="ECO:0000259" key="1">
    <source>
        <dbReference type="SMART" id="SM00829"/>
    </source>
</evidence>
<dbReference type="EMBL" id="JAPZBO010000009">
    <property type="protein sequence ID" value="KAJ5302607.1"/>
    <property type="molecule type" value="Genomic_DNA"/>
</dbReference>
<name>A0A9W9TZT5_9EURO</name>
<protein>
    <recommendedName>
        <fullName evidence="1">Enoyl reductase (ER) domain-containing protein</fullName>
    </recommendedName>
</protein>
<gene>
    <name evidence="2" type="ORF">N7476_009406</name>
</gene>
<evidence type="ECO:0000313" key="3">
    <source>
        <dbReference type="Proteomes" id="UP001147746"/>
    </source>
</evidence>
<keyword evidence="3" id="KW-1185">Reference proteome</keyword>
<reference evidence="2" key="2">
    <citation type="journal article" date="2023" name="IMA Fungus">
        <title>Comparative genomic study of the Penicillium genus elucidates a diverse pangenome and 15 lateral gene transfer events.</title>
        <authorList>
            <person name="Petersen C."/>
            <person name="Sorensen T."/>
            <person name="Nielsen M.R."/>
            <person name="Sondergaard T.E."/>
            <person name="Sorensen J.L."/>
            <person name="Fitzpatrick D.A."/>
            <person name="Frisvad J.C."/>
            <person name="Nielsen K.L."/>
        </authorList>
    </citation>
    <scope>NUCLEOTIDE SEQUENCE</scope>
    <source>
        <strain evidence="2">IBT 21472</strain>
    </source>
</reference>
<accession>A0A9W9TZT5</accession>
<dbReference type="SUPFAM" id="SSF50129">
    <property type="entry name" value="GroES-like"/>
    <property type="match status" value="1"/>
</dbReference>
<dbReference type="InterPro" id="IPR036291">
    <property type="entry name" value="NAD(P)-bd_dom_sf"/>
</dbReference>
<dbReference type="InterPro" id="IPR013149">
    <property type="entry name" value="ADH-like_C"/>
</dbReference>
<dbReference type="InterPro" id="IPR052711">
    <property type="entry name" value="Zinc_ADH-like"/>
</dbReference>
<dbReference type="InterPro" id="IPR013154">
    <property type="entry name" value="ADH-like_N"/>
</dbReference>
<dbReference type="PANTHER" id="PTHR45033:SF1">
    <property type="entry name" value="OXIDOREDUCTASE (EUROFUNG)"/>
    <property type="match status" value="1"/>
</dbReference>
<reference evidence="2" key="1">
    <citation type="submission" date="2022-12" db="EMBL/GenBank/DDBJ databases">
        <authorList>
            <person name="Petersen C."/>
        </authorList>
    </citation>
    <scope>NUCLEOTIDE SEQUENCE</scope>
    <source>
        <strain evidence="2">IBT 21472</strain>
    </source>
</reference>